<dbReference type="Proteomes" id="UP001165580">
    <property type="component" value="Unassembled WGS sequence"/>
</dbReference>
<proteinExistence type="inferred from homology"/>
<evidence type="ECO:0000256" key="1">
    <source>
        <dbReference type="ARBA" id="ARBA00008270"/>
    </source>
</evidence>
<gene>
    <name evidence="4" type="ORF">NVV95_14450</name>
</gene>
<keyword evidence="2" id="KW-0413">Isomerase</keyword>
<keyword evidence="5" id="KW-1185">Reference proteome</keyword>
<dbReference type="NCBIfam" id="TIGR00654">
    <property type="entry name" value="PhzF_family"/>
    <property type="match status" value="1"/>
</dbReference>
<dbReference type="PROSITE" id="PS50943">
    <property type="entry name" value="HTH_CROC1"/>
    <property type="match status" value="1"/>
</dbReference>
<protein>
    <submittedName>
        <fullName evidence="4">PhzF family phenazine biosynthesis protein</fullName>
    </submittedName>
</protein>
<organism evidence="4 5">
    <name type="scientific">Herbiconiux gentiana</name>
    <dbReference type="NCBI Taxonomy" id="2970912"/>
    <lineage>
        <taxon>Bacteria</taxon>
        <taxon>Bacillati</taxon>
        <taxon>Actinomycetota</taxon>
        <taxon>Actinomycetes</taxon>
        <taxon>Micrococcales</taxon>
        <taxon>Microbacteriaceae</taxon>
        <taxon>Herbiconiux</taxon>
    </lineage>
</organism>
<evidence type="ECO:0000259" key="3">
    <source>
        <dbReference type="PROSITE" id="PS50943"/>
    </source>
</evidence>
<comment type="similarity">
    <text evidence="1">Belongs to the PhzF family.</text>
</comment>
<dbReference type="PANTHER" id="PTHR13774:SF39">
    <property type="entry name" value="BIOSYNTHESIS PROTEIN, PUTATIVE-RELATED"/>
    <property type="match status" value="1"/>
</dbReference>
<dbReference type="PIRSF" id="PIRSF016184">
    <property type="entry name" value="PhzC_PhzF"/>
    <property type="match status" value="1"/>
</dbReference>
<dbReference type="InterPro" id="IPR001387">
    <property type="entry name" value="Cro/C1-type_HTH"/>
</dbReference>
<evidence type="ECO:0000256" key="2">
    <source>
        <dbReference type="ARBA" id="ARBA00023235"/>
    </source>
</evidence>
<dbReference type="SUPFAM" id="SSF54506">
    <property type="entry name" value="Diaminopimelate epimerase-like"/>
    <property type="match status" value="1"/>
</dbReference>
<dbReference type="EMBL" id="JANTEZ010000005">
    <property type="protein sequence ID" value="MCS5715748.1"/>
    <property type="molecule type" value="Genomic_DNA"/>
</dbReference>
<evidence type="ECO:0000313" key="4">
    <source>
        <dbReference type="EMBL" id="MCS5715748.1"/>
    </source>
</evidence>
<feature type="domain" description="HTH cro/C1-type" evidence="3">
    <location>
        <begin position="153"/>
        <end position="174"/>
    </location>
</feature>
<dbReference type="Gene3D" id="3.10.310.10">
    <property type="entry name" value="Diaminopimelate Epimerase, Chain A, domain 1"/>
    <property type="match status" value="2"/>
</dbReference>
<reference evidence="4" key="1">
    <citation type="submission" date="2022-08" db="EMBL/GenBank/DDBJ databases">
        <authorList>
            <person name="Deng Y."/>
            <person name="Han X.-F."/>
            <person name="Zhang Y.-Q."/>
        </authorList>
    </citation>
    <scope>NUCLEOTIDE SEQUENCE</scope>
    <source>
        <strain evidence="4">CPCC 205716</strain>
    </source>
</reference>
<dbReference type="PANTHER" id="PTHR13774">
    <property type="entry name" value="PHENAZINE BIOSYNTHESIS PROTEIN"/>
    <property type="match status" value="1"/>
</dbReference>
<dbReference type="Pfam" id="PF02567">
    <property type="entry name" value="PhzC-PhzF"/>
    <property type="match status" value="1"/>
</dbReference>
<evidence type="ECO:0000313" key="5">
    <source>
        <dbReference type="Proteomes" id="UP001165580"/>
    </source>
</evidence>
<sequence length="324" mass="33346">MNDAHPATPTRPDATPEVLRLTAFAATPDGGNPAGVVLDATGLDDAALQAIAAELGYSETAFLVDPAIAGDDHHVRARYFSPTAEVPFCGHATIATAVALAERRGPGAFRFETPVGPIAIDTTLDPTHGSALGSTLDGHRMLAAFTSVTPAVRAPSADVAAELLALLGVTPADLDPRFPLLEAFAGNWHPVVALASPAVFDALTFDPASLRALMDRRDWRGTVTVLHAPPAAAPAPAAAAAPPAEFEVETRNLFPVGAITEDPATGSAAASLGAYLRHLGVVTTPARLTIHQGRHVGRPSLLVATIPPTGGIRVEGTATPIRTR</sequence>
<comment type="caution">
    <text evidence="4">The sequence shown here is derived from an EMBL/GenBank/DDBJ whole genome shotgun (WGS) entry which is preliminary data.</text>
</comment>
<dbReference type="InterPro" id="IPR003719">
    <property type="entry name" value="Phenazine_PhzF-like"/>
</dbReference>
<name>A0ABT2GHV3_9MICO</name>
<accession>A0ABT2GHV3</accession>